<evidence type="ECO:0000256" key="6">
    <source>
        <dbReference type="ARBA" id="ARBA00023163"/>
    </source>
</evidence>
<keyword evidence="11" id="KW-1185">Reference proteome</keyword>
<dbReference type="SUPFAM" id="SSF140996">
    <property type="entry name" value="Hermes dimerisation domain"/>
    <property type="match status" value="1"/>
</dbReference>
<evidence type="ECO:0000259" key="9">
    <source>
        <dbReference type="PROSITE" id="PS50808"/>
    </source>
</evidence>
<keyword evidence="7" id="KW-0539">Nucleus</keyword>
<proteinExistence type="predicted"/>
<keyword evidence="2" id="KW-0479">Metal-binding</keyword>
<dbReference type="Proteomes" id="UP000789508">
    <property type="component" value="Unassembled WGS sequence"/>
</dbReference>
<dbReference type="InterPro" id="IPR036236">
    <property type="entry name" value="Znf_C2H2_sf"/>
</dbReference>
<dbReference type="InterPro" id="IPR052035">
    <property type="entry name" value="ZnF_BED_domain_contain"/>
</dbReference>
<comment type="caution">
    <text evidence="10">The sequence shown here is derived from an EMBL/GenBank/DDBJ whole genome shotgun (WGS) entry which is preliminary data.</text>
</comment>
<dbReference type="PANTHER" id="PTHR46481">
    <property type="entry name" value="ZINC FINGER BED DOMAIN-CONTAINING PROTEIN 4"/>
    <property type="match status" value="1"/>
</dbReference>
<dbReference type="PROSITE" id="PS50808">
    <property type="entry name" value="ZF_BED"/>
    <property type="match status" value="1"/>
</dbReference>
<evidence type="ECO:0000256" key="1">
    <source>
        <dbReference type="ARBA" id="ARBA00004123"/>
    </source>
</evidence>
<dbReference type="InterPro" id="IPR003656">
    <property type="entry name" value="Znf_BED"/>
</dbReference>
<dbReference type="EMBL" id="CAJVPS010014739">
    <property type="protein sequence ID" value="CAG8683994.1"/>
    <property type="molecule type" value="Genomic_DNA"/>
</dbReference>
<organism evidence="10 11">
    <name type="scientific">Ambispora leptoticha</name>
    <dbReference type="NCBI Taxonomy" id="144679"/>
    <lineage>
        <taxon>Eukaryota</taxon>
        <taxon>Fungi</taxon>
        <taxon>Fungi incertae sedis</taxon>
        <taxon>Mucoromycota</taxon>
        <taxon>Glomeromycotina</taxon>
        <taxon>Glomeromycetes</taxon>
        <taxon>Archaeosporales</taxon>
        <taxon>Ambisporaceae</taxon>
        <taxon>Ambispora</taxon>
    </lineage>
</organism>
<feature type="non-terminal residue" evidence="10">
    <location>
        <position position="211"/>
    </location>
</feature>
<evidence type="ECO:0000256" key="2">
    <source>
        <dbReference type="ARBA" id="ARBA00022723"/>
    </source>
</evidence>
<evidence type="ECO:0000256" key="5">
    <source>
        <dbReference type="ARBA" id="ARBA00023015"/>
    </source>
</evidence>
<keyword evidence="6" id="KW-0804">Transcription</keyword>
<dbReference type="InterPro" id="IPR012337">
    <property type="entry name" value="RNaseH-like_sf"/>
</dbReference>
<evidence type="ECO:0000256" key="4">
    <source>
        <dbReference type="ARBA" id="ARBA00022833"/>
    </source>
</evidence>
<sequence length="211" mass="23853">MASTSNTHLHQKSAVWHFFEPPVEECGKRQSKCRLCPDDKFLTVSNSGTTNLKKHIKNIHKINDLESASLNFAPQPGEYILREALVKWIATDCLPFTAVESESFHELVEVIRKLDGKITIPSARTVKRDLLEKYSLLKTSFKDLLANNLSKISLTTDLWTSNSCKAFLGVTAHWIDVNWQIQSRVLDLAPFEGPHTGINIANAFVRICEDF</sequence>
<accession>A0A9N9HII4</accession>
<gene>
    <name evidence="10" type="ORF">ALEPTO_LOCUS10947</name>
</gene>
<dbReference type="AlphaFoldDB" id="A0A9N9HII4"/>
<dbReference type="GO" id="GO:0003677">
    <property type="term" value="F:DNA binding"/>
    <property type="evidence" value="ECO:0007669"/>
    <property type="project" value="InterPro"/>
</dbReference>
<feature type="domain" description="BED-type" evidence="9">
    <location>
        <begin position="10"/>
        <end position="67"/>
    </location>
</feature>
<protein>
    <submittedName>
        <fullName evidence="10">4531_t:CDS:1</fullName>
    </submittedName>
</protein>
<dbReference type="GO" id="GO:0008270">
    <property type="term" value="F:zinc ion binding"/>
    <property type="evidence" value="ECO:0007669"/>
    <property type="project" value="UniProtKB-KW"/>
</dbReference>
<evidence type="ECO:0000313" key="10">
    <source>
        <dbReference type="EMBL" id="CAG8683994.1"/>
    </source>
</evidence>
<dbReference type="GO" id="GO:0009791">
    <property type="term" value="P:post-embryonic development"/>
    <property type="evidence" value="ECO:0007669"/>
    <property type="project" value="UniProtKB-ARBA"/>
</dbReference>
<evidence type="ECO:0000313" key="11">
    <source>
        <dbReference type="Proteomes" id="UP000789508"/>
    </source>
</evidence>
<dbReference type="OrthoDB" id="2433088at2759"/>
<reference evidence="10" key="1">
    <citation type="submission" date="2021-06" db="EMBL/GenBank/DDBJ databases">
        <authorList>
            <person name="Kallberg Y."/>
            <person name="Tangrot J."/>
            <person name="Rosling A."/>
        </authorList>
    </citation>
    <scope>NUCLEOTIDE SEQUENCE</scope>
    <source>
        <strain evidence="10">FL130A</strain>
    </source>
</reference>
<dbReference type="SUPFAM" id="SSF57667">
    <property type="entry name" value="beta-beta-alpha zinc fingers"/>
    <property type="match status" value="1"/>
</dbReference>
<comment type="subcellular location">
    <subcellularLocation>
        <location evidence="1">Nucleus</location>
    </subcellularLocation>
</comment>
<name>A0A9N9HII4_9GLOM</name>
<keyword evidence="3 8" id="KW-0863">Zinc-finger</keyword>
<evidence type="ECO:0000256" key="3">
    <source>
        <dbReference type="ARBA" id="ARBA00022771"/>
    </source>
</evidence>
<keyword evidence="5" id="KW-0805">Transcription regulation</keyword>
<keyword evidence="4" id="KW-0862">Zinc</keyword>
<dbReference type="SUPFAM" id="SSF53098">
    <property type="entry name" value="Ribonuclease H-like"/>
    <property type="match status" value="1"/>
</dbReference>
<dbReference type="GO" id="GO:0005634">
    <property type="term" value="C:nucleus"/>
    <property type="evidence" value="ECO:0007669"/>
    <property type="project" value="UniProtKB-SubCell"/>
</dbReference>
<evidence type="ECO:0000256" key="7">
    <source>
        <dbReference type="ARBA" id="ARBA00023242"/>
    </source>
</evidence>
<evidence type="ECO:0000256" key="8">
    <source>
        <dbReference type="PROSITE-ProRule" id="PRU00027"/>
    </source>
</evidence>
<dbReference type="SMART" id="SM00614">
    <property type="entry name" value="ZnF_BED"/>
    <property type="match status" value="1"/>
</dbReference>
<dbReference type="PANTHER" id="PTHR46481:SF10">
    <property type="entry name" value="ZINC FINGER BED DOMAIN-CONTAINING PROTEIN 39"/>
    <property type="match status" value="1"/>
</dbReference>